<proteinExistence type="predicted"/>
<accession>A0A4C1XKF3</accession>
<feature type="compositionally biased region" description="Basic and acidic residues" evidence="1">
    <location>
        <begin position="90"/>
        <end position="100"/>
    </location>
</feature>
<comment type="caution">
    <text evidence="2">The sequence shown here is derived from an EMBL/GenBank/DDBJ whole genome shotgun (WGS) entry which is preliminary data.</text>
</comment>
<dbReference type="Proteomes" id="UP000299102">
    <property type="component" value="Unassembled WGS sequence"/>
</dbReference>
<evidence type="ECO:0000313" key="3">
    <source>
        <dbReference type="Proteomes" id="UP000299102"/>
    </source>
</evidence>
<keyword evidence="3" id="KW-1185">Reference proteome</keyword>
<dbReference type="AlphaFoldDB" id="A0A4C1XKF3"/>
<feature type="region of interest" description="Disordered" evidence="1">
    <location>
        <begin position="83"/>
        <end position="112"/>
    </location>
</feature>
<gene>
    <name evidence="2" type="ORF">EVAR_43163_1</name>
</gene>
<evidence type="ECO:0000313" key="2">
    <source>
        <dbReference type="EMBL" id="GBP64386.1"/>
    </source>
</evidence>
<dbReference type="EMBL" id="BGZK01000896">
    <property type="protein sequence ID" value="GBP64386.1"/>
    <property type="molecule type" value="Genomic_DNA"/>
</dbReference>
<feature type="compositionally biased region" description="Basic residues" evidence="1">
    <location>
        <begin position="1"/>
        <end position="12"/>
    </location>
</feature>
<protein>
    <submittedName>
        <fullName evidence="2">Uncharacterized protein</fullName>
    </submittedName>
</protein>
<sequence>MPRSRPTFKRTSRAPVALPRDLENFPALASSKETTPVVNFRPAPAPSSTRGRNQPPRAVLEPPRELAHRTPHRVRGSFIVWRRYPNGDGRSPRGFELGDRRVRRSAPSVPQR</sequence>
<name>A0A4C1XKF3_EUMVA</name>
<feature type="region of interest" description="Disordered" evidence="1">
    <location>
        <begin position="1"/>
        <end position="71"/>
    </location>
</feature>
<reference evidence="2 3" key="1">
    <citation type="journal article" date="2019" name="Commun. Biol.">
        <title>The bagworm genome reveals a unique fibroin gene that provides high tensile strength.</title>
        <authorList>
            <person name="Kono N."/>
            <person name="Nakamura H."/>
            <person name="Ohtoshi R."/>
            <person name="Tomita M."/>
            <person name="Numata K."/>
            <person name="Arakawa K."/>
        </authorList>
    </citation>
    <scope>NUCLEOTIDE SEQUENCE [LARGE SCALE GENOMIC DNA]</scope>
</reference>
<evidence type="ECO:0000256" key="1">
    <source>
        <dbReference type="SAM" id="MobiDB-lite"/>
    </source>
</evidence>
<organism evidence="2 3">
    <name type="scientific">Eumeta variegata</name>
    <name type="common">Bagworm moth</name>
    <name type="synonym">Eumeta japonica</name>
    <dbReference type="NCBI Taxonomy" id="151549"/>
    <lineage>
        <taxon>Eukaryota</taxon>
        <taxon>Metazoa</taxon>
        <taxon>Ecdysozoa</taxon>
        <taxon>Arthropoda</taxon>
        <taxon>Hexapoda</taxon>
        <taxon>Insecta</taxon>
        <taxon>Pterygota</taxon>
        <taxon>Neoptera</taxon>
        <taxon>Endopterygota</taxon>
        <taxon>Lepidoptera</taxon>
        <taxon>Glossata</taxon>
        <taxon>Ditrysia</taxon>
        <taxon>Tineoidea</taxon>
        <taxon>Psychidae</taxon>
        <taxon>Oiketicinae</taxon>
        <taxon>Eumeta</taxon>
    </lineage>
</organism>